<dbReference type="AlphaFoldDB" id="A0A486XQJ7"/>
<evidence type="ECO:0000313" key="1">
    <source>
        <dbReference type="EMBL" id="VHO04864.1"/>
    </source>
</evidence>
<protein>
    <submittedName>
        <fullName evidence="1">Uncharacterized protein</fullName>
    </submittedName>
</protein>
<proteinExistence type="predicted"/>
<name>A0A486XQJ7_9GAMM</name>
<reference evidence="1" key="1">
    <citation type="submission" date="2019-04" db="EMBL/GenBank/DDBJ databases">
        <authorList>
            <person name="Brambilla D."/>
        </authorList>
    </citation>
    <scope>NUCLEOTIDE SEQUENCE</scope>
    <source>
        <strain evidence="1">BAL1</strain>
    </source>
</reference>
<sequence length="70" mass="7988">MISDYVDVSGEMLTVGRTTEGYALTNWSRCKHGNKSFAPIDLALDSHFLFEQGFLQRWQSLGERYKQGSL</sequence>
<accession>A0A486XQJ7</accession>
<dbReference type="EMBL" id="CAAJGR010000118">
    <property type="protein sequence ID" value="VHO04864.1"/>
    <property type="molecule type" value="Genomic_DNA"/>
</dbReference>
<organism evidence="1">
    <name type="scientific">Rheinheimera sp. BAL341</name>
    <dbReference type="NCBI Taxonomy" id="1708203"/>
    <lineage>
        <taxon>Bacteria</taxon>
        <taxon>Pseudomonadati</taxon>
        <taxon>Pseudomonadota</taxon>
        <taxon>Gammaproteobacteria</taxon>
        <taxon>Chromatiales</taxon>
        <taxon>Chromatiaceae</taxon>
        <taxon>Rheinheimera</taxon>
    </lineage>
</organism>
<gene>
    <name evidence="1" type="ORF">BAL341_2137</name>
</gene>